<feature type="transmembrane region" description="Helical" evidence="2">
    <location>
        <begin position="89"/>
        <end position="108"/>
    </location>
</feature>
<protein>
    <submittedName>
        <fullName evidence="5">Nucleoside-diphosphate sugar epimerase</fullName>
        <ecNumber evidence="5">5.1.3.2</ecNumber>
    </submittedName>
</protein>
<dbReference type="AlphaFoldDB" id="A0A378IAD6"/>
<dbReference type="RefSeq" id="WP_058524994.1">
    <property type="nucleotide sequence ID" value="NZ_CAAAHV010000025.1"/>
</dbReference>
<evidence type="ECO:0000259" key="3">
    <source>
        <dbReference type="Pfam" id="PF02719"/>
    </source>
</evidence>
<keyword evidence="6" id="KW-1185">Reference proteome</keyword>
<keyword evidence="2" id="KW-1133">Transmembrane helix</keyword>
<dbReference type="OrthoDB" id="9803111at2"/>
<dbReference type="Proteomes" id="UP000054735">
    <property type="component" value="Unassembled WGS sequence"/>
</dbReference>
<reference evidence="4 6" key="1">
    <citation type="submission" date="2015-11" db="EMBL/GenBank/DDBJ databases">
        <title>Genomic analysis of 38 Legionella species identifies large and diverse effector repertoires.</title>
        <authorList>
            <person name="Burstein D."/>
            <person name="Amaro F."/>
            <person name="Zusman T."/>
            <person name="Lifshitz Z."/>
            <person name="Cohen O."/>
            <person name="Gilbert J.A."/>
            <person name="Pupko T."/>
            <person name="Shuman H.A."/>
            <person name="Segal G."/>
        </authorList>
    </citation>
    <scope>NUCLEOTIDE SEQUENCE [LARGE SCALE GENOMIC DNA]</scope>
    <source>
        <strain evidence="4 6">CDC#1407-AL-14</strain>
    </source>
</reference>
<dbReference type="InterPro" id="IPR003869">
    <property type="entry name" value="Polysac_CapD-like"/>
</dbReference>
<keyword evidence="5" id="KW-0413">Isomerase</keyword>
<evidence type="ECO:0000256" key="1">
    <source>
        <dbReference type="ARBA" id="ARBA00007430"/>
    </source>
</evidence>
<dbReference type="STRING" id="28083.Lbir_2998"/>
<evidence type="ECO:0000313" key="4">
    <source>
        <dbReference type="EMBL" id="KTC67750.1"/>
    </source>
</evidence>
<dbReference type="Pfam" id="PF13727">
    <property type="entry name" value="CoA_binding_3"/>
    <property type="match status" value="1"/>
</dbReference>
<dbReference type="InterPro" id="IPR036291">
    <property type="entry name" value="NAD(P)-bd_dom_sf"/>
</dbReference>
<keyword evidence="2" id="KW-0812">Transmembrane</keyword>
<accession>A0A378IAD6</accession>
<dbReference type="Pfam" id="PF02719">
    <property type="entry name" value="Polysacc_synt_2"/>
    <property type="match status" value="1"/>
</dbReference>
<dbReference type="EMBL" id="UGNW01000001">
    <property type="protein sequence ID" value="STX32013.1"/>
    <property type="molecule type" value="Genomic_DNA"/>
</dbReference>
<evidence type="ECO:0000313" key="5">
    <source>
        <dbReference type="EMBL" id="STX32013.1"/>
    </source>
</evidence>
<comment type="similarity">
    <text evidence="1">Belongs to the polysaccharide synthase family.</text>
</comment>
<sequence length="624" mass="69976">MLKNEFLLKLYKRLPALAFDLISIPLAWYFAYWLRYNMQPFPSTLISMYSLEALFILMTAQIGCYYYFKVYRGLWNFSSINDLLRIIKAGLTATIIAIPALYLSSLLSHVPRSVLPLYCLNLVTLLGGARLAMRTFRDNQSNKNLPADIKRVLIIGAGQAGEGLARDLKRTPNYCPAGFVDDNPVKRGKEIHGIRVLGATRDLADLVVSHQIDLIFIAIPSARSATMRRIVDYCEKTNIPFRTLPDISALASGKIEINALREVNIEDLLGRDQVQLEWERISSYVKGKRILITGGGGSIGAELCRQILSLQPEKLMIIDNSEFNLYRIEHELQASYPASQLNLILASVTDSIAIDDYFRQFSPQIVFHAAAYKHVPMLEGQIRAAIQNNVIGTRVVAEASVAVGAEKFILISSDKAVNPSNIMGMTKRVAEIYCQNLNERVSTEFITVRFGNVLGSAGSVVPLFQKQIQSGGPITVTHPDIQRYFMTIPEACQLILQAMVNGLGGEIFVLDMGEPIKISYLAEQMIRLAGKEPVRDIEIKYTGLRPGEKLFEELFHESEELTHTEHEKLFQAKFRKLEWQELTQAMRLLNTACEENNIDELKILVKSLVPEFKPGTALLDASLS</sequence>
<dbReference type="SUPFAM" id="SSF51735">
    <property type="entry name" value="NAD(P)-binding Rossmann-fold domains"/>
    <property type="match status" value="2"/>
</dbReference>
<feature type="transmembrane region" description="Helical" evidence="2">
    <location>
        <begin position="14"/>
        <end position="34"/>
    </location>
</feature>
<organism evidence="5 7">
    <name type="scientific">Legionella birminghamensis</name>
    <dbReference type="NCBI Taxonomy" id="28083"/>
    <lineage>
        <taxon>Bacteria</taxon>
        <taxon>Pseudomonadati</taxon>
        <taxon>Pseudomonadota</taxon>
        <taxon>Gammaproteobacteria</taxon>
        <taxon>Legionellales</taxon>
        <taxon>Legionellaceae</taxon>
        <taxon>Legionella</taxon>
    </lineage>
</organism>
<dbReference type="EC" id="5.1.3.2" evidence="5"/>
<dbReference type="GO" id="GO:0003978">
    <property type="term" value="F:UDP-glucose 4-epimerase activity"/>
    <property type="evidence" value="ECO:0007669"/>
    <property type="project" value="UniProtKB-EC"/>
</dbReference>
<feature type="domain" description="Polysaccharide biosynthesis protein CapD-like" evidence="3">
    <location>
        <begin position="290"/>
        <end position="573"/>
    </location>
</feature>
<dbReference type="PANTHER" id="PTHR43318">
    <property type="entry name" value="UDP-N-ACETYLGLUCOSAMINE 4,6-DEHYDRATASE"/>
    <property type="match status" value="1"/>
</dbReference>
<dbReference type="EMBL" id="LNXT01000049">
    <property type="protein sequence ID" value="KTC67750.1"/>
    <property type="molecule type" value="Genomic_DNA"/>
</dbReference>
<evidence type="ECO:0000313" key="6">
    <source>
        <dbReference type="Proteomes" id="UP000054735"/>
    </source>
</evidence>
<reference evidence="5 7" key="2">
    <citation type="submission" date="2018-06" db="EMBL/GenBank/DDBJ databases">
        <authorList>
            <consortium name="Pathogen Informatics"/>
            <person name="Doyle S."/>
        </authorList>
    </citation>
    <scope>NUCLEOTIDE SEQUENCE [LARGE SCALE GENOMIC DNA]</scope>
    <source>
        <strain evidence="5 7">NCTC12437</strain>
    </source>
</reference>
<proteinExistence type="inferred from homology"/>
<dbReference type="InterPro" id="IPR051203">
    <property type="entry name" value="Polysaccharide_Synthase-Rel"/>
</dbReference>
<dbReference type="Gene3D" id="3.40.50.720">
    <property type="entry name" value="NAD(P)-binding Rossmann-like Domain"/>
    <property type="match status" value="2"/>
</dbReference>
<evidence type="ECO:0000313" key="7">
    <source>
        <dbReference type="Proteomes" id="UP000255066"/>
    </source>
</evidence>
<name>A0A378IAD6_9GAMM</name>
<gene>
    <name evidence="5" type="primary">capD</name>
    <name evidence="4" type="ORF">Lbir_2998</name>
    <name evidence="5" type="ORF">NCTC12437_01791</name>
</gene>
<dbReference type="CDD" id="cd05237">
    <property type="entry name" value="UDP_invert_4-6DH_SDR_e"/>
    <property type="match status" value="1"/>
</dbReference>
<evidence type="ECO:0000256" key="2">
    <source>
        <dbReference type="SAM" id="Phobius"/>
    </source>
</evidence>
<dbReference type="PANTHER" id="PTHR43318:SF1">
    <property type="entry name" value="POLYSACCHARIDE BIOSYNTHESIS PROTEIN EPSC-RELATED"/>
    <property type="match status" value="1"/>
</dbReference>
<keyword evidence="2" id="KW-0472">Membrane</keyword>
<feature type="transmembrane region" description="Helical" evidence="2">
    <location>
        <begin position="46"/>
        <end position="68"/>
    </location>
</feature>
<dbReference type="Proteomes" id="UP000255066">
    <property type="component" value="Unassembled WGS sequence"/>
</dbReference>